<feature type="compositionally biased region" description="Polar residues" evidence="1">
    <location>
        <begin position="280"/>
        <end position="293"/>
    </location>
</feature>
<feature type="compositionally biased region" description="Basic and acidic residues" evidence="1">
    <location>
        <begin position="182"/>
        <end position="206"/>
    </location>
</feature>
<feature type="compositionally biased region" description="Acidic residues" evidence="1">
    <location>
        <begin position="255"/>
        <end position="271"/>
    </location>
</feature>
<feature type="region of interest" description="Disordered" evidence="1">
    <location>
        <begin position="179"/>
        <end position="313"/>
    </location>
</feature>
<dbReference type="EMBL" id="JBHFQA010000004">
    <property type="protein sequence ID" value="KAL2100511.1"/>
    <property type="molecule type" value="Genomic_DNA"/>
</dbReference>
<keyword evidence="3" id="KW-0732">Signal</keyword>
<feature type="compositionally biased region" description="Basic and acidic residues" evidence="1">
    <location>
        <begin position="228"/>
        <end position="237"/>
    </location>
</feature>
<dbReference type="PANTHER" id="PTHR28645">
    <property type="entry name" value="TRANSMEMBRANE PROTEIN 119"/>
    <property type="match status" value="1"/>
</dbReference>
<dbReference type="AlphaFoldDB" id="A0ABD1KMY3"/>
<proteinExistence type="predicted"/>
<evidence type="ECO:0008006" key="6">
    <source>
        <dbReference type="Google" id="ProtNLM"/>
    </source>
</evidence>
<accession>A0ABD1KMY3</accession>
<evidence type="ECO:0000256" key="2">
    <source>
        <dbReference type="SAM" id="Phobius"/>
    </source>
</evidence>
<evidence type="ECO:0000313" key="4">
    <source>
        <dbReference type="EMBL" id="KAL2100511.1"/>
    </source>
</evidence>
<dbReference type="InterPro" id="IPR031453">
    <property type="entry name" value="TMEM119"/>
</dbReference>
<feature type="transmembrane region" description="Helical" evidence="2">
    <location>
        <begin position="86"/>
        <end position="109"/>
    </location>
</feature>
<keyword evidence="2" id="KW-0472">Membrane</keyword>
<name>A0ABD1KMY3_9TELE</name>
<dbReference type="PANTHER" id="PTHR28645:SF1">
    <property type="entry name" value="TRANSMEMBRANE PROTEIN 119"/>
    <property type="match status" value="1"/>
</dbReference>
<dbReference type="Proteomes" id="UP001591681">
    <property type="component" value="Unassembled WGS sequence"/>
</dbReference>
<organism evidence="4 5">
    <name type="scientific">Coilia grayii</name>
    <name type="common">Gray's grenadier anchovy</name>
    <dbReference type="NCBI Taxonomy" id="363190"/>
    <lineage>
        <taxon>Eukaryota</taxon>
        <taxon>Metazoa</taxon>
        <taxon>Chordata</taxon>
        <taxon>Craniata</taxon>
        <taxon>Vertebrata</taxon>
        <taxon>Euteleostomi</taxon>
        <taxon>Actinopterygii</taxon>
        <taxon>Neopterygii</taxon>
        <taxon>Teleostei</taxon>
        <taxon>Clupei</taxon>
        <taxon>Clupeiformes</taxon>
        <taxon>Clupeoidei</taxon>
        <taxon>Engraulidae</taxon>
        <taxon>Coilinae</taxon>
        <taxon>Coilia</taxon>
    </lineage>
</organism>
<evidence type="ECO:0000256" key="1">
    <source>
        <dbReference type="SAM" id="MobiDB-lite"/>
    </source>
</evidence>
<feature type="chain" id="PRO_5044767776" description="Transmembrane protein 119" evidence="3">
    <location>
        <begin position="27"/>
        <end position="313"/>
    </location>
</feature>
<keyword evidence="2" id="KW-0812">Transmembrane</keyword>
<evidence type="ECO:0000313" key="5">
    <source>
        <dbReference type="Proteomes" id="UP001591681"/>
    </source>
</evidence>
<sequence length="313" mass="32984">MQLSTAVCWVWVSLTVALHCSVLAEATPLALNVSAEGSGEADELEMIPTASRSPSLAPPTAGGSLGETQVEPFTVSRLVDFLRENLFPILVISSLLVLVIVIVSCASVLSHRHKVSAYYPCSFPAKMYVDQRDKAGGAKLFSEVPEKAAEAGQREPAKDSARRLQDDILMIAKNLRSPAKAVRVDREPREPAPKPKPKPEEAKSPVDADAAQQGPSASGPEASVSKVTSDELREGDVHQPAAPSPDTHTGRPEGSEGEGPGEGEGLPEEGEGLPKEGDSSSEPQSSKGPQETAETQETDTSELSLSAAEKTAF</sequence>
<gene>
    <name evidence="4" type="ORF">ACEWY4_004905</name>
</gene>
<protein>
    <recommendedName>
        <fullName evidence="6">Transmembrane protein 119</fullName>
    </recommendedName>
</protein>
<reference evidence="4 5" key="1">
    <citation type="submission" date="2024-09" db="EMBL/GenBank/DDBJ databases">
        <title>A chromosome-level genome assembly of Gray's grenadier anchovy, Coilia grayii.</title>
        <authorList>
            <person name="Fu Z."/>
        </authorList>
    </citation>
    <scope>NUCLEOTIDE SEQUENCE [LARGE SCALE GENOMIC DNA]</scope>
    <source>
        <strain evidence="4">G4</strain>
        <tissue evidence="4">Muscle</tissue>
    </source>
</reference>
<keyword evidence="2" id="KW-1133">Transmembrane helix</keyword>
<keyword evidence="5" id="KW-1185">Reference proteome</keyword>
<feature type="signal peptide" evidence="3">
    <location>
        <begin position="1"/>
        <end position="26"/>
    </location>
</feature>
<feature type="region of interest" description="Disordered" evidence="1">
    <location>
        <begin position="48"/>
        <end position="67"/>
    </location>
</feature>
<evidence type="ECO:0000256" key="3">
    <source>
        <dbReference type="SAM" id="SignalP"/>
    </source>
</evidence>
<dbReference type="Pfam" id="PF15724">
    <property type="entry name" value="TMEM119"/>
    <property type="match status" value="1"/>
</dbReference>
<comment type="caution">
    <text evidence="4">The sequence shown here is derived from an EMBL/GenBank/DDBJ whole genome shotgun (WGS) entry which is preliminary data.</text>
</comment>